<dbReference type="InterPro" id="IPR009045">
    <property type="entry name" value="Zn_M74/Hedgehog-like"/>
</dbReference>
<dbReference type="InterPro" id="IPR003709">
    <property type="entry name" value="VanY-like_core_dom"/>
</dbReference>
<accession>A0AAU7AYL3</accession>
<organism evidence="3">
    <name type="scientific">Paraconexibacter sp. AEG42_29</name>
    <dbReference type="NCBI Taxonomy" id="2997339"/>
    <lineage>
        <taxon>Bacteria</taxon>
        <taxon>Bacillati</taxon>
        <taxon>Actinomycetota</taxon>
        <taxon>Thermoleophilia</taxon>
        <taxon>Solirubrobacterales</taxon>
        <taxon>Paraconexibacteraceae</taxon>
        <taxon>Paraconexibacter</taxon>
    </lineage>
</organism>
<dbReference type="KEGG" id="parq:DSM112329_03713"/>
<proteinExistence type="predicted"/>
<dbReference type="Gene3D" id="3.30.1380.10">
    <property type="match status" value="1"/>
</dbReference>
<dbReference type="InterPro" id="IPR052179">
    <property type="entry name" value="DD-CPase-like"/>
</dbReference>
<dbReference type="SUPFAM" id="SSF55166">
    <property type="entry name" value="Hedgehog/DD-peptidase"/>
    <property type="match status" value="1"/>
</dbReference>
<feature type="region of interest" description="Disordered" evidence="1">
    <location>
        <begin position="179"/>
        <end position="200"/>
    </location>
</feature>
<reference evidence="3" key="1">
    <citation type="submission" date="2022-12" db="EMBL/GenBank/DDBJ databases">
        <title>Paraconexibacter alkalitolerans sp. nov. and Baekduia alba sp. nov., isolated from soil and emended description of the genera Paraconexibacter (Chun et al., 2020) and Baekduia (An et al., 2020).</title>
        <authorList>
            <person name="Vieira S."/>
            <person name="Huber K.J."/>
            <person name="Geppert A."/>
            <person name="Wolf J."/>
            <person name="Neumann-Schaal M."/>
            <person name="Muesken M."/>
            <person name="Overmann J."/>
        </authorList>
    </citation>
    <scope>NUCLEOTIDE SEQUENCE</scope>
    <source>
        <strain evidence="3">AEG42_29</strain>
    </source>
</reference>
<gene>
    <name evidence="3" type="ORF">DSM112329_03713</name>
</gene>
<dbReference type="RefSeq" id="WP_354698050.1">
    <property type="nucleotide sequence ID" value="NZ_CP114014.1"/>
</dbReference>
<evidence type="ECO:0000313" key="3">
    <source>
        <dbReference type="EMBL" id="XAY06835.1"/>
    </source>
</evidence>
<protein>
    <submittedName>
        <fullName evidence="3">Tail length tape measure protein</fullName>
    </submittedName>
</protein>
<evidence type="ECO:0000259" key="2">
    <source>
        <dbReference type="Pfam" id="PF02557"/>
    </source>
</evidence>
<sequence>MATASAAALGHPSLSLSLPFPQATGSPFALTTLTDPHRAGAPRTEPRRGLGAADGAVPDGTTVADDGVPGVANLDPDLRAALRGAAEQAAVDGVRLLVNSGWRSRDYQAGLLRDAIATYGSGAEAARWVADPDTSAHVSGDAVDVGPAAAATWLADHGGAYGLCRTYANEPWHFELRTDASEGGCPSSYADAAHDPRSRR</sequence>
<dbReference type="GO" id="GO:0008233">
    <property type="term" value="F:peptidase activity"/>
    <property type="evidence" value="ECO:0007669"/>
    <property type="project" value="InterPro"/>
</dbReference>
<dbReference type="PANTHER" id="PTHR34385:SF1">
    <property type="entry name" value="PEPTIDOGLYCAN L-ALANYL-D-GLUTAMATE ENDOPEPTIDASE CWLK"/>
    <property type="match status" value="1"/>
</dbReference>
<name>A0AAU7AYL3_9ACTN</name>
<dbReference type="PANTHER" id="PTHR34385">
    <property type="entry name" value="D-ALANYL-D-ALANINE CARBOXYPEPTIDASE"/>
    <property type="match status" value="1"/>
</dbReference>
<dbReference type="GO" id="GO:0006508">
    <property type="term" value="P:proteolysis"/>
    <property type="evidence" value="ECO:0007669"/>
    <property type="project" value="InterPro"/>
</dbReference>
<dbReference type="Pfam" id="PF02557">
    <property type="entry name" value="VanY"/>
    <property type="match status" value="1"/>
</dbReference>
<evidence type="ECO:0000256" key="1">
    <source>
        <dbReference type="SAM" id="MobiDB-lite"/>
    </source>
</evidence>
<feature type="region of interest" description="Disordered" evidence="1">
    <location>
        <begin position="32"/>
        <end position="69"/>
    </location>
</feature>
<dbReference type="AlphaFoldDB" id="A0AAU7AYL3"/>
<feature type="domain" description="D-alanyl-D-alanine carboxypeptidase-like core" evidence="2">
    <location>
        <begin position="74"/>
        <end position="174"/>
    </location>
</feature>
<dbReference type="EMBL" id="CP114014">
    <property type="protein sequence ID" value="XAY06835.1"/>
    <property type="molecule type" value="Genomic_DNA"/>
</dbReference>
<dbReference type="CDD" id="cd14846">
    <property type="entry name" value="Peptidase_M15_like"/>
    <property type="match status" value="1"/>
</dbReference>